<dbReference type="Proteomes" id="UP000075321">
    <property type="component" value="Unassembled WGS sequence"/>
</dbReference>
<protein>
    <submittedName>
        <fullName evidence="1">Uncharacterized protein</fullName>
    </submittedName>
</protein>
<name>A0A151A800_9EURY</name>
<organism evidence="1 2">
    <name type="scientific">Halalkalicoccus paucihalophilus</name>
    <dbReference type="NCBI Taxonomy" id="1008153"/>
    <lineage>
        <taxon>Archaea</taxon>
        <taxon>Methanobacteriati</taxon>
        <taxon>Methanobacteriota</taxon>
        <taxon>Stenosarchaea group</taxon>
        <taxon>Halobacteria</taxon>
        <taxon>Halobacteriales</taxon>
        <taxon>Halococcaceae</taxon>
        <taxon>Halalkalicoccus</taxon>
    </lineage>
</organism>
<gene>
    <name evidence="1" type="ORF">HAPAU_41940</name>
</gene>
<accession>A0A151A800</accession>
<evidence type="ECO:0000313" key="2">
    <source>
        <dbReference type="Proteomes" id="UP000075321"/>
    </source>
</evidence>
<reference evidence="1 2" key="1">
    <citation type="submission" date="2016-02" db="EMBL/GenBank/DDBJ databases">
        <title>Genome sequence of Halalkalicoccus paucihalophilus DSM 24557.</title>
        <authorList>
            <person name="Poehlein A."/>
            <person name="Daniel R."/>
        </authorList>
    </citation>
    <scope>NUCLEOTIDE SEQUENCE [LARGE SCALE GENOMIC DNA]</scope>
    <source>
        <strain evidence="1 2">DSM 24557</strain>
    </source>
</reference>
<evidence type="ECO:0000313" key="1">
    <source>
        <dbReference type="EMBL" id="KYH23714.1"/>
    </source>
</evidence>
<sequence length="75" mass="8807">MALAEKELWHARTRFPWQDRVRTSKFGPGARAMSIECAPTLSMVMESKRFSCTHFPGRQIALYLYEYTRHDPNDD</sequence>
<keyword evidence="2" id="KW-1185">Reference proteome</keyword>
<dbReference type="EMBL" id="LTAZ01000023">
    <property type="protein sequence ID" value="KYH23714.1"/>
    <property type="molecule type" value="Genomic_DNA"/>
</dbReference>
<proteinExistence type="predicted"/>
<comment type="caution">
    <text evidence="1">The sequence shown here is derived from an EMBL/GenBank/DDBJ whole genome shotgun (WGS) entry which is preliminary data.</text>
</comment>
<dbReference type="AlphaFoldDB" id="A0A151A800"/>